<comment type="catalytic activity">
    <reaction evidence="5">
        <text>an adenosine in mRNA + S-adenosyl-L-methionine = an N(6)-methyladenosine in mRNA + S-adenosyl-L-homocysteine + H(+)</text>
        <dbReference type="Rhea" id="RHEA:55584"/>
        <dbReference type="Rhea" id="RHEA-COMP:12414"/>
        <dbReference type="Rhea" id="RHEA-COMP:12417"/>
        <dbReference type="ChEBI" id="CHEBI:15378"/>
        <dbReference type="ChEBI" id="CHEBI:57856"/>
        <dbReference type="ChEBI" id="CHEBI:59789"/>
        <dbReference type="ChEBI" id="CHEBI:74411"/>
        <dbReference type="ChEBI" id="CHEBI:74449"/>
        <dbReference type="EC" id="2.1.1.348"/>
    </reaction>
</comment>
<dbReference type="GO" id="GO:0036396">
    <property type="term" value="C:RNA N6-methyladenosine methyltransferase complex"/>
    <property type="evidence" value="ECO:0007669"/>
    <property type="project" value="TreeGrafter"/>
</dbReference>
<dbReference type="AlphaFoldDB" id="A0A5B8ML08"/>
<evidence type="ECO:0000256" key="1">
    <source>
        <dbReference type="ARBA" id="ARBA00012160"/>
    </source>
</evidence>
<evidence type="ECO:0000256" key="2">
    <source>
        <dbReference type="ARBA" id="ARBA00022603"/>
    </source>
</evidence>
<evidence type="ECO:0000256" key="5">
    <source>
        <dbReference type="ARBA" id="ARBA00048957"/>
    </source>
</evidence>
<dbReference type="Proteomes" id="UP000316726">
    <property type="component" value="Chromosome 4"/>
</dbReference>
<protein>
    <recommendedName>
        <fullName evidence="1">mRNA m(6)A methyltransferase</fullName>
        <ecNumber evidence="1">2.1.1.348</ecNumber>
    </recommendedName>
</protein>
<dbReference type="Gene3D" id="3.40.50.150">
    <property type="entry name" value="Vaccinia Virus protein VP39"/>
    <property type="match status" value="1"/>
</dbReference>
<dbReference type="EMBL" id="CP031037">
    <property type="protein sequence ID" value="QDZ20961.1"/>
    <property type="molecule type" value="Genomic_DNA"/>
</dbReference>
<accession>A0A5B8ML08</accession>
<dbReference type="PROSITE" id="PS51143">
    <property type="entry name" value="MT_A70"/>
    <property type="match status" value="1"/>
</dbReference>
<gene>
    <name evidence="7" type="ORF">A3770_04p34790</name>
</gene>
<dbReference type="EC" id="2.1.1.348" evidence="1"/>
<dbReference type="GO" id="GO:0005634">
    <property type="term" value="C:nucleus"/>
    <property type="evidence" value="ECO:0007669"/>
    <property type="project" value="TreeGrafter"/>
</dbReference>
<keyword evidence="3 7" id="KW-0808">Transferase</keyword>
<keyword evidence="2 7" id="KW-0489">Methyltransferase</keyword>
<keyword evidence="8" id="KW-1185">Reference proteome</keyword>
<evidence type="ECO:0000256" key="6">
    <source>
        <dbReference type="PROSITE-ProRule" id="PRU00489"/>
    </source>
</evidence>
<keyword evidence="4" id="KW-0949">S-adenosyl-L-methionine</keyword>
<proteinExistence type="inferred from homology"/>
<dbReference type="PANTHER" id="PTHR12829:SF7">
    <property type="entry name" value="N6-ADENOSINE-METHYLTRANSFERASE CATALYTIC SUBUNIT"/>
    <property type="match status" value="1"/>
</dbReference>
<dbReference type="STRING" id="1764295.A0A5B8ML08"/>
<dbReference type="Pfam" id="PF05063">
    <property type="entry name" value="MT-A70"/>
    <property type="match status" value="1"/>
</dbReference>
<evidence type="ECO:0000256" key="3">
    <source>
        <dbReference type="ARBA" id="ARBA00022679"/>
    </source>
</evidence>
<evidence type="ECO:0000313" key="8">
    <source>
        <dbReference type="Proteomes" id="UP000316726"/>
    </source>
</evidence>
<dbReference type="InterPro" id="IPR029063">
    <property type="entry name" value="SAM-dependent_MTases_sf"/>
</dbReference>
<sequence>MTVEGVVELLGSRGVEEKEVEEAWEGLEEEELRVEVGKYEEALRSLARDLCDREVAFRPELVDFRGLNANSEGTANEDEVLGNVEDLDPSEWEVPSECVPIHTNVTLFDWKRLYDVEQFDVIMMDPPWQLATHNPTRGVALGYSQLTDRHITDLPINKLQKDGGFLFVWVINAKYKFTLDLFKEWGYEMVDEIVWVKLTVNRRLAKSHGYYLQHAKEVCLVARKGKIPEGTRTSIANDVIMSERRGQSQKPEEIYEIIEELVPNGRYLEIFGRKNNLRDYWVTVGNEVTGKGMPPEDLETTKDGAGIHGAVYGASNRK</sequence>
<organism evidence="7 8">
    <name type="scientific">Chloropicon primus</name>
    <dbReference type="NCBI Taxonomy" id="1764295"/>
    <lineage>
        <taxon>Eukaryota</taxon>
        <taxon>Viridiplantae</taxon>
        <taxon>Chlorophyta</taxon>
        <taxon>Chloropicophyceae</taxon>
        <taxon>Chloropicales</taxon>
        <taxon>Chloropicaceae</taxon>
        <taxon>Chloropicon</taxon>
    </lineage>
</organism>
<evidence type="ECO:0000256" key="4">
    <source>
        <dbReference type="ARBA" id="ARBA00022691"/>
    </source>
</evidence>
<evidence type="ECO:0000313" key="7">
    <source>
        <dbReference type="EMBL" id="QDZ20961.1"/>
    </source>
</evidence>
<comment type="similarity">
    <text evidence="6">Belongs to the MT-A70-like family.</text>
</comment>
<dbReference type="OrthoDB" id="10262526at2759"/>
<name>A0A5B8ML08_9CHLO</name>
<dbReference type="GO" id="GO:0001734">
    <property type="term" value="F:mRNA m(6)A methyltransferase activity"/>
    <property type="evidence" value="ECO:0007669"/>
    <property type="project" value="UniProtKB-EC"/>
</dbReference>
<dbReference type="GO" id="GO:0032259">
    <property type="term" value="P:methylation"/>
    <property type="evidence" value="ECO:0007669"/>
    <property type="project" value="UniProtKB-KW"/>
</dbReference>
<dbReference type="SUPFAM" id="SSF53335">
    <property type="entry name" value="S-adenosyl-L-methionine-dependent methyltransferases"/>
    <property type="match status" value="1"/>
</dbReference>
<dbReference type="InterPro" id="IPR007757">
    <property type="entry name" value="MT-A70-like"/>
</dbReference>
<dbReference type="PANTHER" id="PTHR12829">
    <property type="entry name" value="N6-ADENOSINE-METHYLTRANSFERASE"/>
    <property type="match status" value="1"/>
</dbReference>
<reference evidence="7 8" key="1">
    <citation type="submission" date="2018-07" db="EMBL/GenBank/DDBJ databases">
        <title>The complete nuclear genome of the prasinophyte Chloropicon primus (CCMP1205).</title>
        <authorList>
            <person name="Pombert J.-F."/>
            <person name="Otis C."/>
            <person name="Turmel M."/>
            <person name="Lemieux C."/>
        </authorList>
    </citation>
    <scope>NUCLEOTIDE SEQUENCE [LARGE SCALE GENOMIC DNA]</scope>
    <source>
        <strain evidence="7 8">CCMP1205</strain>
    </source>
</reference>